<feature type="region of interest" description="Disordered" evidence="5">
    <location>
        <begin position="497"/>
        <end position="664"/>
    </location>
</feature>
<dbReference type="SMART" id="SM00360">
    <property type="entry name" value="RRM"/>
    <property type="match status" value="1"/>
</dbReference>
<dbReference type="PROSITE" id="PS50102">
    <property type="entry name" value="RRM"/>
    <property type="match status" value="1"/>
</dbReference>
<feature type="compositionally biased region" description="Basic and acidic residues" evidence="5">
    <location>
        <begin position="183"/>
        <end position="202"/>
    </location>
</feature>
<feature type="compositionally biased region" description="Basic and acidic residues" evidence="5">
    <location>
        <begin position="311"/>
        <end position="384"/>
    </location>
</feature>
<dbReference type="InterPro" id="IPR012677">
    <property type="entry name" value="Nucleotide-bd_a/b_plait_sf"/>
</dbReference>
<feature type="domain" description="SAP" evidence="7">
    <location>
        <begin position="9"/>
        <end position="43"/>
    </location>
</feature>
<dbReference type="PANTHER" id="PTHR15683">
    <property type="entry name" value="SCAFFOLD ATTACHMENT FACTOR B-RELATED"/>
    <property type="match status" value="1"/>
</dbReference>
<accession>A0A834M2L3</accession>
<dbReference type="GO" id="GO:0003723">
    <property type="term" value="F:RNA binding"/>
    <property type="evidence" value="ECO:0007669"/>
    <property type="project" value="UniProtKB-UniRule"/>
</dbReference>
<dbReference type="InterPro" id="IPR035979">
    <property type="entry name" value="RBD_domain_sf"/>
</dbReference>
<dbReference type="GO" id="GO:0006357">
    <property type="term" value="P:regulation of transcription by RNA polymerase II"/>
    <property type="evidence" value="ECO:0007669"/>
    <property type="project" value="TreeGrafter"/>
</dbReference>
<dbReference type="OrthoDB" id="6159259at2759"/>
<feature type="compositionally biased region" description="Basic and acidic residues" evidence="5">
    <location>
        <begin position="397"/>
        <end position="430"/>
    </location>
</feature>
<dbReference type="SMART" id="SM00513">
    <property type="entry name" value="SAP"/>
    <property type="match status" value="1"/>
</dbReference>
<comment type="caution">
    <text evidence="8">The sequence shown here is derived from an EMBL/GenBank/DDBJ whole genome shotgun (WGS) entry which is preliminary data.</text>
</comment>
<dbReference type="SUPFAM" id="SSF68906">
    <property type="entry name" value="SAP domain"/>
    <property type="match status" value="1"/>
</dbReference>
<evidence type="ECO:0008006" key="10">
    <source>
        <dbReference type="Google" id="ProtNLM"/>
    </source>
</evidence>
<feature type="compositionally biased region" description="Polar residues" evidence="5">
    <location>
        <begin position="108"/>
        <end position="117"/>
    </location>
</feature>
<feature type="region of interest" description="Disordered" evidence="5">
    <location>
        <begin position="42"/>
        <end position="209"/>
    </location>
</feature>
<dbReference type="GO" id="GO:0043565">
    <property type="term" value="F:sequence-specific DNA binding"/>
    <property type="evidence" value="ECO:0007669"/>
    <property type="project" value="TreeGrafter"/>
</dbReference>
<feature type="compositionally biased region" description="Basic and acidic residues" evidence="5">
    <location>
        <begin position="87"/>
        <end position="107"/>
    </location>
</feature>
<dbReference type="InterPro" id="IPR036361">
    <property type="entry name" value="SAP_dom_sf"/>
</dbReference>
<evidence type="ECO:0000256" key="1">
    <source>
        <dbReference type="ARBA" id="ARBA00004123"/>
    </source>
</evidence>
<proteinExistence type="predicted"/>
<reference evidence="8" key="1">
    <citation type="submission" date="2020-08" db="EMBL/GenBank/DDBJ databases">
        <title>Genome sequencing and assembly of the red palm weevil Rhynchophorus ferrugineus.</title>
        <authorList>
            <person name="Dias G.B."/>
            <person name="Bergman C.M."/>
            <person name="Manee M."/>
        </authorList>
    </citation>
    <scope>NUCLEOTIDE SEQUENCE</scope>
    <source>
        <strain evidence="8">AA-2017</strain>
        <tissue evidence="8">Whole larva</tissue>
    </source>
</reference>
<dbReference type="InterPro" id="IPR051738">
    <property type="entry name" value="SAF_Modulators"/>
</dbReference>
<dbReference type="Proteomes" id="UP000625711">
    <property type="component" value="Unassembled WGS sequence"/>
</dbReference>
<evidence type="ECO:0000313" key="8">
    <source>
        <dbReference type="EMBL" id="KAF7268468.1"/>
    </source>
</evidence>
<dbReference type="Pfam" id="PF02037">
    <property type="entry name" value="SAP"/>
    <property type="match status" value="1"/>
</dbReference>
<evidence type="ECO:0000256" key="3">
    <source>
        <dbReference type="ARBA" id="ARBA00023242"/>
    </source>
</evidence>
<feature type="region of interest" description="Disordered" evidence="5">
    <location>
        <begin position="297"/>
        <end position="430"/>
    </location>
</feature>
<dbReference type="Gene3D" id="3.30.70.330">
    <property type="match status" value="1"/>
</dbReference>
<dbReference type="Pfam" id="PF00076">
    <property type="entry name" value="RRM_1"/>
    <property type="match status" value="1"/>
</dbReference>
<gene>
    <name evidence="8" type="ORF">GWI33_018358</name>
</gene>
<keyword evidence="2 4" id="KW-0694">RNA-binding</keyword>
<feature type="compositionally biased region" description="Basic and acidic residues" evidence="5">
    <location>
        <begin position="655"/>
        <end position="664"/>
    </location>
</feature>
<evidence type="ECO:0000313" key="9">
    <source>
        <dbReference type="Proteomes" id="UP000625711"/>
    </source>
</evidence>
<feature type="compositionally biased region" description="Pro residues" evidence="5">
    <location>
        <begin position="638"/>
        <end position="648"/>
    </location>
</feature>
<dbReference type="PROSITE" id="PS50800">
    <property type="entry name" value="SAP"/>
    <property type="match status" value="1"/>
</dbReference>
<dbReference type="InterPro" id="IPR003034">
    <property type="entry name" value="SAP_dom"/>
</dbReference>
<dbReference type="SUPFAM" id="SSF54928">
    <property type="entry name" value="RNA-binding domain, RBD"/>
    <property type="match status" value="1"/>
</dbReference>
<evidence type="ECO:0000256" key="4">
    <source>
        <dbReference type="PROSITE-ProRule" id="PRU00176"/>
    </source>
</evidence>
<dbReference type="AlphaFoldDB" id="A0A834M2L3"/>
<feature type="compositionally biased region" description="Basic and acidic residues" evidence="5">
    <location>
        <begin position="565"/>
        <end position="579"/>
    </location>
</feature>
<feature type="compositionally biased region" description="Basic and acidic residues" evidence="5">
    <location>
        <begin position="42"/>
        <end position="66"/>
    </location>
</feature>
<dbReference type="EMBL" id="JAACXV010014320">
    <property type="protein sequence ID" value="KAF7268468.1"/>
    <property type="molecule type" value="Genomic_DNA"/>
</dbReference>
<name>A0A834M2L3_RHYFE</name>
<organism evidence="8 9">
    <name type="scientific">Rhynchophorus ferrugineus</name>
    <name type="common">Red palm weevil</name>
    <name type="synonym">Curculio ferrugineus</name>
    <dbReference type="NCBI Taxonomy" id="354439"/>
    <lineage>
        <taxon>Eukaryota</taxon>
        <taxon>Metazoa</taxon>
        <taxon>Ecdysozoa</taxon>
        <taxon>Arthropoda</taxon>
        <taxon>Hexapoda</taxon>
        <taxon>Insecta</taxon>
        <taxon>Pterygota</taxon>
        <taxon>Neoptera</taxon>
        <taxon>Endopterygota</taxon>
        <taxon>Coleoptera</taxon>
        <taxon>Polyphaga</taxon>
        <taxon>Cucujiformia</taxon>
        <taxon>Curculionidae</taxon>
        <taxon>Dryophthorinae</taxon>
        <taxon>Rhynchophorus</taxon>
    </lineage>
</organism>
<feature type="compositionally biased region" description="Basic and acidic residues" evidence="5">
    <location>
        <begin position="508"/>
        <end position="539"/>
    </location>
</feature>
<sequence>MSESENKKLADLRVIDLKAELEKRGLDRNGVKQVLFQRLKEALEQEGRDPEKFTFDSSDESKKADDEEKLDESLEEHEKTNPVGIAKENKVDEEKPVQEKKDPKEGSDNMTKSQQSGNEKKQNNEKSTAEEDDGHESPIRLTLEDDETLHDENESSEKGGSEETSNDKKKNEGQESSRNQEAQQEKDRAGDDYRRLSGDKLQKKVNRKSNPNVVWVSNVARKTRASELKTALSACGKVVGAKVVVNASYPGSTCFGYVTMGSVQDVEKVISKLNNTELHGQIIKIEKFDQMRVDQMKQVKEGKSSNSNAKSESDKKNEKVDADKPRGEKKDEEKKGDGREERKRGWSKERKDSKERRSREQSRRGDKRRGREREHRWRSSERRYGSGRPKGVLTFAKIKEERERQKLRERERILREESKRRHEESLRQRDIERRQRQEAIRLEREKEKLRIEKERIEREMVELVRMERERQRLEREKIAREKIELERSLIKLKEDRRAVKRPNMVPFRNEERFDDRKRLPIHNERHFDNHPHSSGRFDGRQNFSKQDVGGPRKFGPGKDSFNSRQGHDNYSDKRNRFDEIPPGCDSKPNIWNPQPTKFGTGGGPKPWEKQDWRPATSERSQGGRPFSNNIHNSNRNMSPPPMCPPPPSISNSNDNRLDYVKIWN</sequence>
<feature type="compositionally biased region" description="Basic and acidic residues" evidence="5">
    <location>
        <begin position="118"/>
        <end position="129"/>
    </location>
</feature>
<dbReference type="Gene3D" id="1.10.720.30">
    <property type="entry name" value="SAP domain"/>
    <property type="match status" value="1"/>
</dbReference>
<evidence type="ECO:0000259" key="7">
    <source>
        <dbReference type="PROSITE" id="PS50800"/>
    </source>
</evidence>
<keyword evidence="9" id="KW-1185">Reference proteome</keyword>
<protein>
    <recommendedName>
        <fullName evidence="10">SAFB-like transcription modulator</fullName>
    </recommendedName>
</protein>
<dbReference type="GO" id="GO:0005634">
    <property type="term" value="C:nucleus"/>
    <property type="evidence" value="ECO:0007669"/>
    <property type="project" value="UniProtKB-SubCell"/>
</dbReference>
<feature type="domain" description="RRM" evidence="6">
    <location>
        <begin position="212"/>
        <end position="290"/>
    </location>
</feature>
<feature type="compositionally biased region" description="Basic and acidic residues" evidence="5">
    <location>
        <begin position="150"/>
        <end position="175"/>
    </location>
</feature>
<dbReference type="GO" id="GO:0050684">
    <property type="term" value="P:regulation of mRNA processing"/>
    <property type="evidence" value="ECO:0007669"/>
    <property type="project" value="TreeGrafter"/>
</dbReference>
<dbReference type="InterPro" id="IPR000504">
    <property type="entry name" value="RRM_dom"/>
</dbReference>
<evidence type="ECO:0000259" key="6">
    <source>
        <dbReference type="PROSITE" id="PS50102"/>
    </source>
</evidence>
<evidence type="ECO:0000256" key="5">
    <source>
        <dbReference type="SAM" id="MobiDB-lite"/>
    </source>
</evidence>
<keyword evidence="3" id="KW-0539">Nucleus</keyword>
<comment type="subcellular location">
    <subcellularLocation>
        <location evidence="1">Nucleus</location>
    </subcellularLocation>
</comment>
<dbReference type="PANTHER" id="PTHR15683:SF8">
    <property type="entry name" value="SCAFFOLD ATTACHMENT FACTOR B, ISOFORM B"/>
    <property type="match status" value="1"/>
</dbReference>
<evidence type="ECO:0000256" key="2">
    <source>
        <dbReference type="ARBA" id="ARBA00022884"/>
    </source>
</evidence>